<sequence>MKIFEREKIPNLTKKKGNLKKQPRNCRKWILLLLLFKVLSIAKSKCFLGFFQNGEVCEQCSSECEEYMYLNQTSLLCESCPDNQYYNAIRSICMDCEGSCLGPCMRQSKCWECLPGKVLELNSLECVDISDYEQTNLSSPELLLEGGHLNLSPVVRNFGIMSTIEYYVDICSSQPIELGTLRYPYRSFKAVSYEILSFYSNSDISVTIYTKDGYIEDDTNIYINMSSVQIVPHPDYNESILTPTLIPTSTPIYFFEKTLFHLLTPVASIKDLINLSDFDDYEKSLIMKEKTTILPIRTSFSIRDINIYREESDPDSFLTFLLCGTLNSKGIHIENVNLNITGSFIQTQRPMNLVMKNIRADLARQEHLYFAQGTNCNYPEADLSSTLIFDNLSFVNSNVNNGRASQSVIALSGSENVTATNIDCRNWFTYEASESRCFSYRLLPTCIPSDSLSQILNVVNITNDLVQSEVLPNTKSSNILMTVYPHYRNMHFKITNLTVQNVQITIREAFIGLLGSLMDTFSITDSSITNCTSTSYMIGTMFSLRGTYSNLTFSHIHSNPGAFIGFLQSLNATFTNLQILNYTSPKLGSLPPLDLIPLPTSTVTFTGLKILNSVLYITPLFTLKSPPKKIIVQDSLFEDLRLDAGVALFRFFRVRDFVFRNHTVKGTRCVKEEGFSAFVQVMVVDVEGEGQAVMEDVQVGNSTVGLMEISAVSGGNEDRKVLRVRNIRYAGCRILHSMPLVSTKGVISESLFQIQMEFLEFEDILYENSGDIITFGHQLSYPATVNNLTLSGVESGRIDVKSFNTKFLNFKTSVKFQNLATNNASSSHKSLIRTSLGADVEITNSSFTNIENIYLDSGIFSTESDSIIKIQGTTFQNNSAVSSSIFKIKDESVLKCIECAINNNFAISSGVVST</sequence>
<dbReference type="SUPFAM" id="SSF51126">
    <property type="entry name" value="Pectin lyase-like"/>
    <property type="match status" value="1"/>
</dbReference>
<evidence type="ECO:0000313" key="2">
    <source>
        <dbReference type="Proteomes" id="UP001295684"/>
    </source>
</evidence>
<proteinExistence type="predicted"/>
<dbReference type="InterPro" id="IPR011050">
    <property type="entry name" value="Pectin_lyase_fold/virulence"/>
</dbReference>
<reference evidence="1" key="1">
    <citation type="submission" date="2023-07" db="EMBL/GenBank/DDBJ databases">
        <authorList>
            <consortium name="AG Swart"/>
            <person name="Singh M."/>
            <person name="Singh A."/>
            <person name="Seah K."/>
            <person name="Emmerich C."/>
        </authorList>
    </citation>
    <scope>NUCLEOTIDE SEQUENCE</scope>
    <source>
        <strain evidence="1">DP1</strain>
    </source>
</reference>
<dbReference type="InterPro" id="IPR009030">
    <property type="entry name" value="Growth_fac_rcpt_cys_sf"/>
</dbReference>
<protein>
    <submittedName>
        <fullName evidence="1">Uncharacterized protein</fullName>
    </submittedName>
</protein>
<dbReference type="AlphaFoldDB" id="A0AAD2CZS7"/>
<name>A0AAD2CZS7_EUPCR</name>
<dbReference type="Proteomes" id="UP001295684">
    <property type="component" value="Unassembled WGS sequence"/>
</dbReference>
<keyword evidence="2" id="KW-1185">Reference proteome</keyword>
<organism evidence="1 2">
    <name type="scientific">Euplotes crassus</name>
    <dbReference type="NCBI Taxonomy" id="5936"/>
    <lineage>
        <taxon>Eukaryota</taxon>
        <taxon>Sar</taxon>
        <taxon>Alveolata</taxon>
        <taxon>Ciliophora</taxon>
        <taxon>Intramacronucleata</taxon>
        <taxon>Spirotrichea</taxon>
        <taxon>Hypotrichia</taxon>
        <taxon>Euplotida</taxon>
        <taxon>Euplotidae</taxon>
        <taxon>Moneuplotes</taxon>
    </lineage>
</organism>
<gene>
    <name evidence="1" type="ORF">ECRASSUSDP1_LOCUS16155</name>
</gene>
<evidence type="ECO:0000313" key="1">
    <source>
        <dbReference type="EMBL" id="CAI2374798.1"/>
    </source>
</evidence>
<accession>A0AAD2CZS7</accession>
<dbReference type="EMBL" id="CAMPGE010016221">
    <property type="protein sequence ID" value="CAI2374798.1"/>
    <property type="molecule type" value="Genomic_DNA"/>
</dbReference>
<comment type="caution">
    <text evidence="1">The sequence shown here is derived from an EMBL/GenBank/DDBJ whole genome shotgun (WGS) entry which is preliminary data.</text>
</comment>
<dbReference type="SUPFAM" id="SSF57184">
    <property type="entry name" value="Growth factor receptor domain"/>
    <property type="match status" value="1"/>
</dbReference>